<reference evidence="1" key="1">
    <citation type="journal article" date="2022" name="bioRxiv">
        <title>Sequencing and chromosome-scale assembly of the giantPleurodeles waltlgenome.</title>
        <authorList>
            <person name="Brown T."/>
            <person name="Elewa A."/>
            <person name="Iarovenko S."/>
            <person name="Subramanian E."/>
            <person name="Araus A.J."/>
            <person name="Petzold A."/>
            <person name="Susuki M."/>
            <person name="Suzuki K.-i.T."/>
            <person name="Hayashi T."/>
            <person name="Toyoda A."/>
            <person name="Oliveira C."/>
            <person name="Osipova E."/>
            <person name="Leigh N.D."/>
            <person name="Simon A."/>
            <person name="Yun M.H."/>
        </authorList>
    </citation>
    <scope>NUCLEOTIDE SEQUENCE</scope>
    <source>
        <strain evidence="1">20211129_DDA</strain>
        <tissue evidence="1">Liver</tissue>
    </source>
</reference>
<name>A0AAV7U1T8_PLEWA</name>
<organism evidence="1 2">
    <name type="scientific">Pleurodeles waltl</name>
    <name type="common">Iberian ribbed newt</name>
    <dbReference type="NCBI Taxonomy" id="8319"/>
    <lineage>
        <taxon>Eukaryota</taxon>
        <taxon>Metazoa</taxon>
        <taxon>Chordata</taxon>
        <taxon>Craniata</taxon>
        <taxon>Vertebrata</taxon>
        <taxon>Euteleostomi</taxon>
        <taxon>Amphibia</taxon>
        <taxon>Batrachia</taxon>
        <taxon>Caudata</taxon>
        <taxon>Salamandroidea</taxon>
        <taxon>Salamandridae</taxon>
        <taxon>Pleurodelinae</taxon>
        <taxon>Pleurodeles</taxon>
    </lineage>
</organism>
<sequence length="90" mass="9709">MASARGASLRLAPNDISQSQLEASLGMWGPRPGTEQSVHPRDVWGKSLARANRKMERPLEGCLREGRHLTHGALPAGEPALGLKTIVTQM</sequence>
<gene>
    <name evidence="1" type="ORF">NDU88_007867</name>
</gene>
<accession>A0AAV7U1T8</accession>
<evidence type="ECO:0000313" key="1">
    <source>
        <dbReference type="EMBL" id="KAJ1182683.1"/>
    </source>
</evidence>
<comment type="caution">
    <text evidence="1">The sequence shown here is derived from an EMBL/GenBank/DDBJ whole genome shotgun (WGS) entry which is preliminary data.</text>
</comment>
<evidence type="ECO:0000313" key="2">
    <source>
        <dbReference type="Proteomes" id="UP001066276"/>
    </source>
</evidence>
<dbReference type="Proteomes" id="UP001066276">
    <property type="component" value="Chromosome 3_2"/>
</dbReference>
<proteinExistence type="predicted"/>
<dbReference type="EMBL" id="JANPWB010000006">
    <property type="protein sequence ID" value="KAJ1182683.1"/>
    <property type="molecule type" value="Genomic_DNA"/>
</dbReference>
<dbReference type="AlphaFoldDB" id="A0AAV7U1T8"/>
<keyword evidence="2" id="KW-1185">Reference proteome</keyword>
<protein>
    <submittedName>
        <fullName evidence="1">Uncharacterized protein</fullName>
    </submittedName>
</protein>